<dbReference type="EMBL" id="CAJZBQ010000054">
    <property type="protein sequence ID" value="CAG9332236.1"/>
    <property type="molecule type" value="Genomic_DNA"/>
</dbReference>
<sequence>MKSVANSVKFYSKCILRHRFYIEISHRWRSLPLICPLWKFFGSTSTIWFGQTKKFFQWANQGQTAPSMGKFYKLNKYMIPIFANLVFLNFEKNSIKF</sequence>
<comment type="caution">
    <text evidence="1">The sequence shown here is derived from an EMBL/GenBank/DDBJ whole genome shotgun (WGS) entry which is preliminary data.</text>
</comment>
<reference evidence="1" key="1">
    <citation type="submission" date="2021-09" db="EMBL/GenBank/DDBJ databases">
        <authorList>
            <consortium name="AG Swart"/>
            <person name="Singh M."/>
            <person name="Singh A."/>
            <person name="Seah K."/>
            <person name="Emmerich C."/>
        </authorList>
    </citation>
    <scope>NUCLEOTIDE SEQUENCE</scope>
    <source>
        <strain evidence="1">ATCC30299</strain>
    </source>
</reference>
<evidence type="ECO:0000313" key="1">
    <source>
        <dbReference type="EMBL" id="CAG9332236.1"/>
    </source>
</evidence>
<proteinExistence type="predicted"/>
<dbReference type="AlphaFoldDB" id="A0AAU9JZI9"/>
<protein>
    <submittedName>
        <fullName evidence="1">Uncharacterized protein</fullName>
    </submittedName>
</protein>
<evidence type="ECO:0000313" key="2">
    <source>
        <dbReference type="Proteomes" id="UP001162131"/>
    </source>
</evidence>
<accession>A0AAU9JZI9</accession>
<organism evidence="1 2">
    <name type="scientific">Blepharisma stoltei</name>
    <dbReference type="NCBI Taxonomy" id="1481888"/>
    <lineage>
        <taxon>Eukaryota</taxon>
        <taxon>Sar</taxon>
        <taxon>Alveolata</taxon>
        <taxon>Ciliophora</taxon>
        <taxon>Postciliodesmatophora</taxon>
        <taxon>Heterotrichea</taxon>
        <taxon>Heterotrichida</taxon>
        <taxon>Blepharismidae</taxon>
        <taxon>Blepharisma</taxon>
    </lineage>
</organism>
<dbReference type="Proteomes" id="UP001162131">
    <property type="component" value="Unassembled WGS sequence"/>
</dbReference>
<gene>
    <name evidence="1" type="ORF">BSTOLATCC_MIC56050</name>
</gene>
<name>A0AAU9JZI9_9CILI</name>
<keyword evidence="2" id="KW-1185">Reference proteome</keyword>